<comment type="caution">
    <text evidence="2">The sequence shown here is derived from an EMBL/GenBank/DDBJ whole genome shotgun (WGS) entry which is preliminary data.</text>
</comment>
<accession>A0A2M9G2I3</accession>
<organism evidence="2 3">
    <name type="scientific">Minwuia thermotolerans</name>
    <dbReference type="NCBI Taxonomy" id="2056226"/>
    <lineage>
        <taxon>Bacteria</taxon>
        <taxon>Pseudomonadati</taxon>
        <taxon>Pseudomonadota</taxon>
        <taxon>Alphaproteobacteria</taxon>
        <taxon>Minwuiales</taxon>
        <taxon>Minwuiaceae</taxon>
        <taxon>Minwuia</taxon>
    </lineage>
</organism>
<evidence type="ECO:0000256" key="1">
    <source>
        <dbReference type="SAM" id="MobiDB-lite"/>
    </source>
</evidence>
<sequence length="189" mass="19676">MSGAGLDWERELSATDLRALDAAFRDLVRLVGGVENAGLQSSRDKAQISRYGSPNVEVHAPVDVVARLEAVAGPVVTRALARLAGHVLIPLPPAGGDPEWAGYMARVTKETSDVLVKVSQALSGELDGGQAGTITAAESRALGLRAEIAEAIEKLAELDHGLKRLETPDAQRTAGGAAPPDKDSAGRRS</sequence>
<dbReference type="Proteomes" id="UP000229498">
    <property type="component" value="Unassembled WGS sequence"/>
</dbReference>
<protein>
    <submittedName>
        <fullName evidence="2">Uncharacterized protein</fullName>
    </submittedName>
</protein>
<dbReference type="RefSeq" id="WP_109793208.1">
    <property type="nucleotide sequence ID" value="NZ_PHIG01000031.1"/>
</dbReference>
<dbReference type="OrthoDB" id="7268744at2"/>
<evidence type="ECO:0000313" key="3">
    <source>
        <dbReference type="Proteomes" id="UP000229498"/>
    </source>
</evidence>
<dbReference type="AlphaFoldDB" id="A0A2M9G2I3"/>
<feature type="region of interest" description="Disordered" evidence="1">
    <location>
        <begin position="163"/>
        <end position="189"/>
    </location>
</feature>
<proteinExistence type="predicted"/>
<keyword evidence="3" id="KW-1185">Reference proteome</keyword>
<evidence type="ECO:0000313" key="2">
    <source>
        <dbReference type="EMBL" id="PJK29931.1"/>
    </source>
</evidence>
<dbReference type="EMBL" id="PHIG01000031">
    <property type="protein sequence ID" value="PJK29931.1"/>
    <property type="molecule type" value="Genomic_DNA"/>
</dbReference>
<name>A0A2M9G2I3_9PROT</name>
<reference evidence="2 3" key="1">
    <citation type="submission" date="2017-11" db="EMBL/GenBank/DDBJ databases">
        <title>Draft genome sequence of Rhizobiales bacterium SY3-13.</title>
        <authorList>
            <person name="Sun C."/>
        </authorList>
    </citation>
    <scope>NUCLEOTIDE SEQUENCE [LARGE SCALE GENOMIC DNA]</scope>
    <source>
        <strain evidence="2 3">SY3-13</strain>
    </source>
</reference>
<feature type="compositionally biased region" description="Basic and acidic residues" evidence="1">
    <location>
        <begin position="180"/>
        <end position="189"/>
    </location>
</feature>
<gene>
    <name evidence="2" type="ORF">CVT23_09180</name>
</gene>